<dbReference type="PROSITE" id="PS50280">
    <property type="entry name" value="SET"/>
    <property type="match status" value="1"/>
</dbReference>
<dbReference type="Proteomes" id="UP000828236">
    <property type="component" value="Unassembled WGS sequence"/>
</dbReference>
<dbReference type="GO" id="GO:0032259">
    <property type="term" value="P:methylation"/>
    <property type="evidence" value="ECO:0007669"/>
    <property type="project" value="UniProtKB-KW"/>
</dbReference>
<comment type="catalytic activity">
    <reaction evidence="7">
        <text>L-histidyl-[protein] + S-adenosyl-L-methionine = N(tele)-methyl-L-histidyl-[protein] + S-adenosyl-L-homocysteine + H(+)</text>
        <dbReference type="Rhea" id="RHEA:19369"/>
        <dbReference type="Rhea" id="RHEA-COMP:9745"/>
        <dbReference type="Rhea" id="RHEA-COMP:11600"/>
        <dbReference type="ChEBI" id="CHEBI:15378"/>
        <dbReference type="ChEBI" id="CHEBI:16367"/>
        <dbReference type="ChEBI" id="CHEBI:29979"/>
        <dbReference type="ChEBI" id="CHEBI:57856"/>
        <dbReference type="ChEBI" id="CHEBI:59789"/>
        <dbReference type="EC" id="2.1.1.85"/>
    </reaction>
</comment>
<dbReference type="SUPFAM" id="SSF82199">
    <property type="entry name" value="SET domain"/>
    <property type="match status" value="1"/>
</dbReference>
<dbReference type="Gene3D" id="3.90.1410.10">
    <property type="entry name" value="set domain protein methyltransferase, domain 1"/>
    <property type="match status" value="1"/>
</dbReference>
<comment type="caution">
    <text evidence="10">The sequence shown here is derived from an EMBL/GenBank/DDBJ whole genome shotgun (WGS) entry which is preliminary data.</text>
</comment>
<sequence>MKTLSSEKENLLKSHICDLYERVNYYNNNPSDPLNENDQIEDSIKNIIEIEKEIAFNLPKRADNLKEFIEWCSKNQVPANKFEIKRIKDDEYGLFATSNHNENDVLFEISRKVFMTNETAAADIKLNQFTQDVIFKHMPNLILTFHLLSELNKPNSFWAPYIKTLPTAYSTVLYMTQEDLVQLKGSSLLDEVVKMKRNVARQYAYFWMKISNERNKSFGNFTYEIYRWALSTVMTRQNSIPSKADKNQTTFALIPFWDLCNHKEGKMVTDFDAIKDNLVFYAMKDYKKGEEIFNCYGSRSNSDFFLHNGFVYDTHPCNTVRVKIGISKQDPQFSLKDTLCRKIDIDTNGYHELEHKSKGLNPRVLATIRIFFLDNEGLEKWIKSKKSEILFEEKCADLQYLNDKVKEFLAMRCKLLLKRYPQIDKFRNPNIEKIIKKEKQILESYLM</sequence>
<reference evidence="9" key="2">
    <citation type="submission" date="2020-06" db="EMBL/GenBank/DDBJ databases">
        <authorList>
            <person name="Ji K."/>
            <person name="Li J."/>
        </authorList>
    </citation>
    <scope>NUCLEOTIDE SEQUENCE</scope>
    <source>
        <strain evidence="9">JKM2019</strain>
        <tissue evidence="9">Whole body</tissue>
    </source>
</reference>
<evidence type="ECO:0000256" key="4">
    <source>
        <dbReference type="ARBA" id="ARBA00022679"/>
    </source>
</evidence>
<dbReference type="AlphaFoldDB" id="A0A922HYK0"/>
<keyword evidence="6" id="KW-0009">Actin-binding</keyword>
<dbReference type="InterPro" id="IPR044428">
    <property type="entry name" value="SETD3_SET"/>
</dbReference>
<dbReference type="GO" id="GO:0018064">
    <property type="term" value="F:protein-L-histidine N-tele-methyltransferase activity"/>
    <property type="evidence" value="ECO:0007669"/>
    <property type="project" value="UniProtKB-EC"/>
</dbReference>
<dbReference type="CDD" id="cd19176">
    <property type="entry name" value="SET_SETD3"/>
    <property type="match status" value="1"/>
</dbReference>
<reference evidence="10" key="1">
    <citation type="submission" date="2013-05" db="EMBL/GenBank/DDBJ databases">
        <authorList>
            <person name="Yim A.K.Y."/>
            <person name="Chan T.F."/>
            <person name="Ji K.M."/>
            <person name="Liu X.Y."/>
            <person name="Zhou J.W."/>
            <person name="Li R.Q."/>
            <person name="Yang K.Y."/>
            <person name="Li J."/>
            <person name="Li M."/>
            <person name="Law P.T.W."/>
            <person name="Wu Y.L."/>
            <person name="Cai Z.L."/>
            <person name="Qin H."/>
            <person name="Bao Y."/>
            <person name="Leung R.K.K."/>
            <person name="Ng P.K.S."/>
            <person name="Zou J."/>
            <person name="Zhong X.J."/>
            <person name="Ran P.X."/>
            <person name="Zhong N.S."/>
            <person name="Liu Z.G."/>
            <person name="Tsui S.K.W."/>
        </authorList>
    </citation>
    <scope>NUCLEOTIDE SEQUENCE</scope>
    <source>
        <strain evidence="10">Derf</strain>
        <tissue evidence="10">Whole organism</tissue>
    </source>
</reference>
<keyword evidence="4 7" id="KW-0808">Transferase</keyword>
<dbReference type="EMBL" id="ASGP02000003">
    <property type="protein sequence ID" value="KAH9516468.1"/>
    <property type="molecule type" value="Genomic_DNA"/>
</dbReference>
<keyword evidence="3 7" id="KW-0489">Methyltransferase</keyword>
<organism evidence="10 11">
    <name type="scientific">Dermatophagoides farinae</name>
    <name type="common">American house dust mite</name>
    <dbReference type="NCBI Taxonomy" id="6954"/>
    <lineage>
        <taxon>Eukaryota</taxon>
        <taxon>Metazoa</taxon>
        <taxon>Ecdysozoa</taxon>
        <taxon>Arthropoda</taxon>
        <taxon>Chelicerata</taxon>
        <taxon>Arachnida</taxon>
        <taxon>Acari</taxon>
        <taxon>Acariformes</taxon>
        <taxon>Sarcoptiformes</taxon>
        <taxon>Astigmata</taxon>
        <taxon>Psoroptidia</taxon>
        <taxon>Analgoidea</taxon>
        <taxon>Pyroglyphidae</taxon>
        <taxon>Dermatophagoidinae</taxon>
        <taxon>Dermatophagoides</taxon>
    </lineage>
</organism>
<keyword evidence="11" id="KW-1185">Reference proteome</keyword>
<evidence type="ECO:0000313" key="9">
    <source>
        <dbReference type="EMBL" id="KAH7646119.1"/>
    </source>
</evidence>
<dbReference type="InterPro" id="IPR001214">
    <property type="entry name" value="SET_dom"/>
</dbReference>
<dbReference type="GO" id="GO:0016279">
    <property type="term" value="F:protein-lysine N-methyltransferase activity"/>
    <property type="evidence" value="ECO:0007669"/>
    <property type="project" value="TreeGrafter"/>
</dbReference>
<evidence type="ECO:0000256" key="7">
    <source>
        <dbReference type="PROSITE-ProRule" id="PRU00898"/>
    </source>
</evidence>
<dbReference type="Proteomes" id="UP000790347">
    <property type="component" value="Unassembled WGS sequence"/>
</dbReference>
<reference evidence="10" key="4">
    <citation type="journal article" date="2022" name="Res Sq">
        <title>Comparative Genomics Reveals Insights into the Divergent Evolution of Astigmatic Mites and Household Pest Adaptations.</title>
        <authorList>
            <person name="Xiong Q."/>
            <person name="Wan A.T.-Y."/>
            <person name="Liu X.-Y."/>
            <person name="Fung C.S.-H."/>
            <person name="Xiao X."/>
            <person name="Malainual N."/>
            <person name="Hou J."/>
            <person name="Wang L."/>
            <person name="Wang M."/>
            <person name="Yang K."/>
            <person name="Cui Y."/>
            <person name="Leung E."/>
            <person name="Nong W."/>
            <person name="Shin S.-K."/>
            <person name="Au S."/>
            <person name="Jeong K.Y."/>
            <person name="Chew F.T."/>
            <person name="Hui J."/>
            <person name="Leung T.F."/>
            <person name="Tungtrongchitr A."/>
            <person name="Zhong N."/>
            <person name="Liu Z."/>
            <person name="Tsui S."/>
        </authorList>
    </citation>
    <scope>NUCLEOTIDE SEQUENCE</scope>
    <source>
        <strain evidence="10">Derf</strain>
        <tissue evidence="10">Whole organism</tissue>
    </source>
</reference>
<dbReference type="InterPro" id="IPR050600">
    <property type="entry name" value="SETD3_SETD6_MTase"/>
</dbReference>
<name>A0A922HYK0_DERFA</name>
<evidence type="ECO:0000256" key="3">
    <source>
        <dbReference type="ARBA" id="ARBA00022603"/>
    </source>
</evidence>
<dbReference type="EC" id="2.1.1.85" evidence="7"/>
<evidence type="ECO:0000313" key="11">
    <source>
        <dbReference type="Proteomes" id="UP000790347"/>
    </source>
</evidence>
<dbReference type="PANTHER" id="PTHR13271:SF47">
    <property type="entry name" value="ACTIN-HISTIDINE N-METHYLTRANSFERASE"/>
    <property type="match status" value="1"/>
</dbReference>
<dbReference type="Pfam" id="PF00856">
    <property type="entry name" value="SET"/>
    <property type="match status" value="1"/>
</dbReference>
<proteinExistence type="inferred from homology"/>
<dbReference type="InterPro" id="IPR036464">
    <property type="entry name" value="Rubisco_LSMT_subst-bd_sf"/>
</dbReference>
<dbReference type="PROSITE" id="PS51565">
    <property type="entry name" value="SAM_MT85_SETD3"/>
    <property type="match status" value="1"/>
</dbReference>
<accession>A0A922HYK0</accession>
<evidence type="ECO:0000256" key="5">
    <source>
        <dbReference type="ARBA" id="ARBA00022691"/>
    </source>
</evidence>
<dbReference type="GO" id="GO:0003779">
    <property type="term" value="F:actin binding"/>
    <property type="evidence" value="ECO:0007669"/>
    <property type="project" value="UniProtKB-KW"/>
</dbReference>
<evidence type="ECO:0000256" key="1">
    <source>
        <dbReference type="ARBA" id="ARBA00004496"/>
    </source>
</evidence>
<evidence type="ECO:0000256" key="6">
    <source>
        <dbReference type="ARBA" id="ARBA00023203"/>
    </source>
</evidence>
<keyword evidence="5 7" id="KW-0949">S-adenosyl-L-methionine</keyword>
<dbReference type="Pfam" id="PF09273">
    <property type="entry name" value="Rubis-subs-bind"/>
    <property type="match status" value="1"/>
</dbReference>
<protein>
    <recommendedName>
        <fullName evidence="7">protein-histidine N-methyltransferase</fullName>
        <ecNumber evidence="7">2.1.1.85</ecNumber>
    </recommendedName>
</protein>
<comment type="similarity">
    <text evidence="7">Belongs to the class V-like SAM-binding methyltransferase superfamily. SETD3 actin-histidine methyltransferase family.</text>
</comment>
<dbReference type="PANTHER" id="PTHR13271">
    <property type="entry name" value="UNCHARACTERIZED PUTATIVE METHYLTRANSFERASE"/>
    <property type="match status" value="1"/>
</dbReference>
<dbReference type="EMBL" id="SDOV01000001">
    <property type="protein sequence ID" value="KAH7646119.1"/>
    <property type="molecule type" value="Genomic_DNA"/>
</dbReference>
<dbReference type="InterPro" id="IPR015353">
    <property type="entry name" value="Rubisco_LSMT_subst-bd"/>
</dbReference>
<comment type="subcellular location">
    <subcellularLocation>
        <location evidence="1">Cytoplasm</location>
    </subcellularLocation>
</comment>
<gene>
    <name evidence="10" type="primary">SETD3</name>
    <name evidence="10" type="ORF">DERF_007204</name>
    <name evidence="9" type="ORF">HUG17_1657</name>
</gene>
<dbReference type="SUPFAM" id="SSF81822">
    <property type="entry name" value="RuBisCo LSMT C-terminal, substrate-binding domain"/>
    <property type="match status" value="1"/>
</dbReference>
<dbReference type="InterPro" id="IPR025785">
    <property type="entry name" value="SETD3"/>
</dbReference>
<evidence type="ECO:0000256" key="2">
    <source>
        <dbReference type="ARBA" id="ARBA00022490"/>
    </source>
</evidence>
<dbReference type="Gene3D" id="3.90.1420.10">
    <property type="entry name" value="Rubisco LSMT, substrate-binding domain"/>
    <property type="match status" value="1"/>
</dbReference>
<evidence type="ECO:0000259" key="8">
    <source>
        <dbReference type="PROSITE" id="PS50280"/>
    </source>
</evidence>
<dbReference type="InterPro" id="IPR046341">
    <property type="entry name" value="SET_dom_sf"/>
</dbReference>
<dbReference type="OrthoDB" id="6410874at2759"/>
<keyword evidence="2" id="KW-0963">Cytoplasm</keyword>
<dbReference type="GO" id="GO:0005737">
    <property type="term" value="C:cytoplasm"/>
    <property type="evidence" value="ECO:0007669"/>
    <property type="project" value="UniProtKB-SubCell"/>
</dbReference>
<evidence type="ECO:0000313" key="10">
    <source>
        <dbReference type="EMBL" id="KAH9516468.1"/>
    </source>
</evidence>
<feature type="domain" description="SET" evidence="8">
    <location>
        <begin position="80"/>
        <end position="297"/>
    </location>
</feature>
<reference evidence="9" key="3">
    <citation type="journal article" date="2021" name="World Allergy Organ. J.">
        <title>Chromosome-level assembly of Dermatophagoides farinae genome and transcriptome reveals two novel allergens Der f 37 and Der f 39.</title>
        <authorList>
            <person name="Chen J."/>
            <person name="Cai Z."/>
            <person name="Fan D."/>
            <person name="Hu J."/>
            <person name="Hou Y."/>
            <person name="He Y."/>
            <person name="Zhang Z."/>
            <person name="Zhao Z."/>
            <person name="Gao P."/>
            <person name="Hu W."/>
            <person name="Sun J."/>
            <person name="Li J."/>
            <person name="Ji K."/>
        </authorList>
    </citation>
    <scope>NUCLEOTIDE SEQUENCE</scope>
    <source>
        <strain evidence="9">JKM2019</strain>
    </source>
</reference>